<comment type="similarity">
    <text evidence="2">Belongs to the LysR transcriptional regulatory family.</text>
</comment>
<sequence length="302" mass="32565">MKLQQLRYFCAVIQTRSVTVAARQLGVSQPALSTALKALEEELGGALIQGGRGDMRPTTQGESFHAKALRILKDCETAKIEFKRGQGRRLVKLGVLSTIPMRSLIAFQQRLARSLPDIELAMREGSTHELIGALAEGRIDASVMALNMAGNSGWVPISNEALVLACRSDDPLAAAASVEVKQLNSRAFIQRSHCELSHEGYSILDARGVRMNVVLRTNQDQRAMEAVQAMMGVTIAPLSLIAGLAAVPLEDFGLTRTLGIRFSKRVAQPLRDDMAAALTTAIAETLIVTPSISVSHREAGAR</sequence>
<dbReference type="InterPro" id="IPR036388">
    <property type="entry name" value="WH-like_DNA-bd_sf"/>
</dbReference>
<accession>A0ABX8AH16</accession>
<evidence type="ECO:0000259" key="6">
    <source>
        <dbReference type="PROSITE" id="PS50931"/>
    </source>
</evidence>
<gene>
    <name evidence="7" type="ORF">RPMA_24220</name>
</gene>
<dbReference type="InterPro" id="IPR005119">
    <property type="entry name" value="LysR_subst-bd"/>
</dbReference>
<reference evidence="7 8" key="1">
    <citation type="submission" date="2019-02" db="EMBL/GenBank/DDBJ databases">
        <title>Emended description of the genus Rhodopseudomonas and description of Rhodopseudomonas albus sp. nov., a non-phototrophic, heavy-metal-tolerant bacterium isolated from garden soil.</title>
        <authorList>
            <person name="Bao Z."/>
            <person name="Cao W.W."/>
            <person name="Sato Y."/>
            <person name="Nishizawa T."/>
            <person name="Zhao J."/>
            <person name="Guo Y."/>
            <person name="Ohta H."/>
        </authorList>
    </citation>
    <scope>NUCLEOTIDE SEQUENCE [LARGE SCALE GENOMIC DNA]</scope>
    <source>
        <strain evidence="7 8">SK50-23</strain>
    </source>
</reference>
<dbReference type="SUPFAM" id="SSF53850">
    <property type="entry name" value="Periplasmic binding protein-like II"/>
    <property type="match status" value="1"/>
</dbReference>
<protein>
    <submittedName>
        <fullName evidence="7">LysR family transcriptional regulator</fullName>
    </submittedName>
</protein>
<dbReference type="PROSITE" id="PS50931">
    <property type="entry name" value="HTH_LYSR"/>
    <property type="match status" value="1"/>
</dbReference>
<dbReference type="Gene3D" id="1.10.10.10">
    <property type="entry name" value="Winged helix-like DNA-binding domain superfamily/Winged helix DNA-binding domain"/>
    <property type="match status" value="1"/>
</dbReference>
<name>A0ABX8AH16_9BRAD</name>
<dbReference type="RefSeq" id="WP_211910250.1">
    <property type="nucleotide sequence ID" value="NZ_CP036498.1"/>
</dbReference>
<feature type="domain" description="HTH lysR-type" evidence="6">
    <location>
        <begin position="1"/>
        <end position="58"/>
    </location>
</feature>
<dbReference type="CDD" id="cd05466">
    <property type="entry name" value="PBP2_LTTR_substrate"/>
    <property type="match status" value="1"/>
</dbReference>
<comment type="function">
    <text evidence="1">NodD regulates the expression of the nodABCFE genes which encode other nodulation proteins. NodD is also a negative regulator of its own expression. Binds flavonoids as inducers.</text>
</comment>
<dbReference type="InterPro" id="IPR036390">
    <property type="entry name" value="WH_DNA-bd_sf"/>
</dbReference>
<dbReference type="Gene3D" id="3.40.190.10">
    <property type="entry name" value="Periplasmic binding protein-like II"/>
    <property type="match status" value="2"/>
</dbReference>
<evidence type="ECO:0000256" key="2">
    <source>
        <dbReference type="ARBA" id="ARBA00009437"/>
    </source>
</evidence>
<dbReference type="Proteomes" id="UP000682843">
    <property type="component" value="Chromosome"/>
</dbReference>
<dbReference type="SUPFAM" id="SSF46785">
    <property type="entry name" value="Winged helix' DNA-binding domain"/>
    <property type="match status" value="1"/>
</dbReference>
<organism evidence="7 8">
    <name type="scientific">Tardiphaga alba</name>
    <dbReference type="NCBI Taxonomy" id="340268"/>
    <lineage>
        <taxon>Bacteria</taxon>
        <taxon>Pseudomonadati</taxon>
        <taxon>Pseudomonadota</taxon>
        <taxon>Alphaproteobacteria</taxon>
        <taxon>Hyphomicrobiales</taxon>
        <taxon>Nitrobacteraceae</taxon>
        <taxon>Tardiphaga</taxon>
    </lineage>
</organism>
<proteinExistence type="inferred from homology"/>
<evidence type="ECO:0000256" key="5">
    <source>
        <dbReference type="ARBA" id="ARBA00023163"/>
    </source>
</evidence>
<dbReference type="Pfam" id="PF03466">
    <property type="entry name" value="LysR_substrate"/>
    <property type="match status" value="1"/>
</dbReference>
<dbReference type="Pfam" id="PF00126">
    <property type="entry name" value="HTH_1"/>
    <property type="match status" value="1"/>
</dbReference>
<keyword evidence="8" id="KW-1185">Reference proteome</keyword>
<keyword evidence="5" id="KW-0804">Transcription</keyword>
<evidence type="ECO:0000313" key="8">
    <source>
        <dbReference type="Proteomes" id="UP000682843"/>
    </source>
</evidence>
<dbReference type="PRINTS" id="PR00039">
    <property type="entry name" value="HTHLYSR"/>
</dbReference>
<evidence type="ECO:0000256" key="3">
    <source>
        <dbReference type="ARBA" id="ARBA00023015"/>
    </source>
</evidence>
<dbReference type="PANTHER" id="PTHR30346:SF28">
    <property type="entry name" value="HTH-TYPE TRANSCRIPTIONAL REGULATOR CYNR"/>
    <property type="match status" value="1"/>
</dbReference>
<dbReference type="InterPro" id="IPR000847">
    <property type="entry name" value="LysR_HTH_N"/>
</dbReference>
<evidence type="ECO:0000256" key="4">
    <source>
        <dbReference type="ARBA" id="ARBA00023125"/>
    </source>
</evidence>
<dbReference type="PANTHER" id="PTHR30346">
    <property type="entry name" value="TRANSCRIPTIONAL DUAL REGULATOR HCAR-RELATED"/>
    <property type="match status" value="1"/>
</dbReference>
<evidence type="ECO:0000313" key="7">
    <source>
        <dbReference type="EMBL" id="QUS41610.1"/>
    </source>
</evidence>
<dbReference type="EMBL" id="CP036498">
    <property type="protein sequence ID" value="QUS41610.1"/>
    <property type="molecule type" value="Genomic_DNA"/>
</dbReference>
<keyword evidence="4" id="KW-0238">DNA-binding</keyword>
<evidence type="ECO:0000256" key="1">
    <source>
        <dbReference type="ARBA" id="ARBA00003502"/>
    </source>
</evidence>
<keyword evidence="3" id="KW-0805">Transcription regulation</keyword>